<dbReference type="PROSITE" id="PS50943">
    <property type="entry name" value="HTH_CROC1"/>
    <property type="match status" value="1"/>
</dbReference>
<sequence>MVKNNLHIVMALNNTKASEVAEKTGISKSTISKFINGKTDIKLSTLISLCIFF</sequence>
<dbReference type="Pfam" id="PF01381">
    <property type="entry name" value="HTH_3"/>
    <property type="match status" value="1"/>
</dbReference>
<dbReference type="EMBL" id="ANDB01000006">
    <property type="protein sequence ID" value="EPW18111.1"/>
    <property type="molecule type" value="Genomic_DNA"/>
</dbReference>
<name>A0AAV3JPD3_STRAG</name>
<dbReference type="AlphaFoldDB" id="A0AAV3JPD3"/>
<protein>
    <recommendedName>
        <fullName evidence="1">HTH cro/C1-type domain-containing protein</fullName>
    </recommendedName>
</protein>
<proteinExistence type="predicted"/>
<evidence type="ECO:0000259" key="1">
    <source>
        <dbReference type="PROSITE" id="PS50943"/>
    </source>
</evidence>
<dbReference type="GO" id="GO:0003677">
    <property type="term" value="F:DNA binding"/>
    <property type="evidence" value="ECO:0007669"/>
    <property type="project" value="InterPro"/>
</dbReference>
<evidence type="ECO:0000313" key="2">
    <source>
        <dbReference type="EMBL" id="EPW18111.1"/>
    </source>
</evidence>
<comment type="caution">
    <text evidence="2">The sequence shown here is derived from an EMBL/GenBank/DDBJ whole genome shotgun (WGS) entry which is preliminary data.</text>
</comment>
<dbReference type="InterPro" id="IPR010982">
    <property type="entry name" value="Lambda_DNA-bd_dom_sf"/>
</dbReference>
<gene>
    <name evidence="2" type="ORF">SAG0055_09280</name>
</gene>
<dbReference type="Gene3D" id="1.10.260.40">
    <property type="entry name" value="lambda repressor-like DNA-binding domains"/>
    <property type="match status" value="1"/>
</dbReference>
<dbReference type="InterPro" id="IPR001387">
    <property type="entry name" value="Cro/C1-type_HTH"/>
</dbReference>
<dbReference type="Proteomes" id="UP000015267">
    <property type="component" value="Unassembled WGS sequence"/>
</dbReference>
<dbReference type="SUPFAM" id="SSF47413">
    <property type="entry name" value="lambda repressor-like DNA-binding domains"/>
    <property type="match status" value="1"/>
</dbReference>
<accession>A0AAV3JPD3</accession>
<reference evidence="2 3" key="1">
    <citation type="submission" date="2012-10" db="EMBL/GenBank/DDBJ databases">
        <authorList>
            <person name="Zadoks R.N."/>
            <person name="Moroni P."/>
            <person name="Richards V.P."/>
            <person name="Durkin S.A.S."/>
            <person name="Kim M."/>
            <person name="Pavinski Bitar P.D."/>
            <person name="Stanhope M.J."/>
            <person name="Town C.D."/>
            <person name="Venter J.C."/>
        </authorList>
    </citation>
    <scope>NUCLEOTIDE SEQUENCE [LARGE SCALE GENOMIC DNA]</scope>
    <source>
        <strain evidence="2 3">CCUG 29376</strain>
    </source>
</reference>
<organism evidence="2 3">
    <name type="scientific">Streptococcus agalactiae CCUG 29376</name>
    <dbReference type="NCBI Taxonomy" id="1105255"/>
    <lineage>
        <taxon>Bacteria</taxon>
        <taxon>Bacillati</taxon>
        <taxon>Bacillota</taxon>
        <taxon>Bacilli</taxon>
        <taxon>Lactobacillales</taxon>
        <taxon>Streptococcaceae</taxon>
        <taxon>Streptococcus</taxon>
    </lineage>
</organism>
<evidence type="ECO:0000313" key="3">
    <source>
        <dbReference type="Proteomes" id="UP000015267"/>
    </source>
</evidence>
<dbReference type="RefSeq" id="WP_017644534.1">
    <property type="nucleotide sequence ID" value="NZ_ANDB01000006.1"/>
</dbReference>
<feature type="domain" description="HTH cro/C1-type" evidence="1">
    <location>
        <begin position="18"/>
        <end position="53"/>
    </location>
</feature>
<dbReference type="CDD" id="cd00093">
    <property type="entry name" value="HTH_XRE"/>
    <property type="match status" value="1"/>
</dbReference>